<sequence>MKQFVMLTCALVKIRLSVPTKHDLNYGIGLQKNTPNSREAMYERMLPSSLDDKSSSRLATNIVDI</sequence>
<dbReference type="Proteomes" id="UP001062846">
    <property type="component" value="Chromosome 6"/>
</dbReference>
<proteinExistence type="predicted"/>
<accession>A0ACC0NF61</accession>
<gene>
    <name evidence="1" type="ORF">RHMOL_Rhmol06G0191100</name>
</gene>
<dbReference type="EMBL" id="CM046393">
    <property type="protein sequence ID" value="KAI8551496.1"/>
    <property type="molecule type" value="Genomic_DNA"/>
</dbReference>
<name>A0ACC0NF61_RHOML</name>
<protein>
    <submittedName>
        <fullName evidence="1">Uncharacterized protein</fullName>
    </submittedName>
</protein>
<keyword evidence="2" id="KW-1185">Reference proteome</keyword>
<organism evidence="1 2">
    <name type="scientific">Rhododendron molle</name>
    <name type="common">Chinese azalea</name>
    <name type="synonym">Azalea mollis</name>
    <dbReference type="NCBI Taxonomy" id="49168"/>
    <lineage>
        <taxon>Eukaryota</taxon>
        <taxon>Viridiplantae</taxon>
        <taxon>Streptophyta</taxon>
        <taxon>Embryophyta</taxon>
        <taxon>Tracheophyta</taxon>
        <taxon>Spermatophyta</taxon>
        <taxon>Magnoliopsida</taxon>
        <taxon>eudicotyledons</taxon>
        <taxon>Gunneridae</taxon>
        <taxon>Pentapetalae</taxon>
        <taxon>asterids</taxon>
        <taxon>Ericales</taxon>
        <taxon>Ericaceae</taxon>
        <taxon>Ericoideae</taxon>
        <taxon>Rhodoreae</taxon>
        <taxon>Rhododendron</taxon>
    </lineage>
</organism>
<comment type="caution">
    <text evidence="1">The sequence shown here is derived from an EMBL/GenBank/DDBJ whole genome shotgun (WGS) entry which is preliminary data.</text>
</comment>
<evidence type="ECO:0000313" key="1">
    <source>
        <dbReference type="EMBL" id="KAI8551496.1"/>
    </source>
</evidence>
<evidence type="ECO:0000313" key="2">
    <source>
        <dbReference type="Proteomes" id="UP001062846"/>
    </source>
</evidence>
<reference evidence="1" key="1">
    <citation type="submission" date="2022-02" db="EMBL/GenBank/DDBJ databases">
        <title>Plant Genome Project.</title>
        <authorList>
            <person name="Zhang R.-G."/>
        </authorList>
    </citation>
    <scope>NUCLEOTIDE SEQUENCE</scope>
    <source>
        <strain evidence="1">AT1</strain>
    </source>
</reference>